<accession>A0A5C6N9D2</accession>
<dbReference type="Gene3D" id="1.10.340.70">
    <property type="match status" value="1"/>
</dbReference>
<evidence type="ECO:0000259" key="2">
    <source>
        <dbReference type="Pfam" id="PF17921"/>
    </source>
</evidence>
<name>A0A5C6N9D2_9TELE</name>
<dbReference type="AlphaFoldDB" id="A0A5C6N9D2"/>
<dbReference type="InterPro" id="IPR050951">
    <property type="entry name" value="Retrovirus_Pol_polyprotein"/>
</dbReference>
<gene>
    <name evidence="3" type="ORF">D4764_04G0016180</name>
</gene>
<dbReference type="PANTHER" id="PTHR37984">
    <property type="entry name" value="PROTEIN CBG26694"/>
    <property type="match status" value="1"/>
</dbReference>
<dbReference type="PANTHER" id="PTHR37984:SF15">
    <property type="entry name" value="INTEGRASE CATALYTIC DOMAIN-CONTAINING PROTEIN"/>
    <property type="match status" value="1"/>
</dbReference>
<dbReference type="Proteomes" id="UP000324091">
    <property type="component" value="Chromosome 4"/>
</dbReference>
<keyword evidence="4" id="KW-1185">Reference proteome</keyword>
<evidence type="ECO:0000313" key="3">
    <source>
        <dbReference type="EMBL" id="TWW62971.1"/>
    </source>
</evidence>
<reference evidence="3 4" key="1">
    <citation type="submission" date="2019-04" db="EMBL/GenBank/DDBJ databases">
        <title>Chromosome genome assembly for Takifugu flavidus.</title>
        <authorList>
            <person name="Xiao S."/>
        </authorList>
    </citation>
    <scope>NUCLEOTIDE SEQUENCE [LARGE SCALE GENOMIC DNA]</scope>
    <source>
        <strain evidence="3">HTHZ2018</strain>
        <tissue evidence="3">Muscle</tissue>
    </source>
</reference>
<dbReference type="FunFam" id="1.10.340.70:FF:000001">
    <property type="entry name" value="Retrovirus-related Pol polyprotein from transposon gypsy-like Protein"/>
    <property type="match status" value="1"/>
</dbReference>
<protein>
    <recommendedName>
        <fullName evidence="1">Gypsy retrotransposon integrase-like protein 1</fullName>
    </recommendedName>
</protein>
<dbReference type="EMBL" id="RHFK02000017">
    <property type="protein sequence ID" value="TWW62971.1"/>
    <property type="molecule type" value="Genomic_DNA"/>
</dbReference>
<sequence>MSEDEVSTVLSASNDWEVASRHRAVSLADHLSALVGPEPCLSSALSKHELQSHQESDVVVSRVAFFVNRKIRPSRRERAHENQQVLRILKQWERLAVIEGILYRVTKDPLTRHKRFQFVVPESLKSSVLSGIHDNAGHQGQPRTLSLARQRFFWYEMEKDVRNYVNFLPLDVSLDVTKAQSAVGVDVVPEEPGVSVGGREVESSRPSAIPSLKFAGPPLVPCDEAVSHPSTNQARPCLASEIGRDRAFSGCFIKESSCSRRSVLPNTGNVGAAWMCVGEETGKLRSTHCPMCCLQGITALELNHLHLELWC</sequence>
<organism evidence="3 4">
    <name type="scientific">Takifugu flavidus</name>
    <name type="common">sansaifugu</name>
    <dbReference type="NCBI Taxonomy" id="433684"/>
    <lineage>
        <taxon>Eukaryota</taxon>
        <taxon>Metazoa</taxon>
        <taxon>Chordata</taxon>
        <taxon>Craniata</taxon>
        <taxon>Vertebrata</taxon>
        <taxon>Euteleostomi</taxon>
        <taxon>Actinopterygii</taxon>
        <taxon>Neopterygii</taxon>
        <taxon>Teleostei</taxon>
        <taxon>Neoteleostei</taxon>
        <taxon>Acanthomorphata</taxon>
        <taxon>Eupercaria</taxon>
        <taxon>Tetraodontiformes</taxon>
        <taxon>Tetradontoidea</taxon>
        <taxon>Tetraodontidae</taxon>
        <taxon>Takifugu</taxon>
    </lineage>
</organism>
<comment type="caution">
    <text evidence="3">The sequence shown here is derived from an EMBL/GenBank/DDBJ whole genome shotgun (WGS) entry which is preliminary data.</text>
</comment>
<dbReference type="InterPro" id="IPR041588">
    <property type="entry name" value="Integrase_H2C2"/>
</dbReference>
<dbReference type="Pfam" id="PF17921">
    <property type="entry name" value="Integrase_H2C2"/>
    <property type="match status" value="1"/>
</dbReference>
<feature type="domain" description="Integrase zinc-binding" evidence="2">
    <location>
        <begin position="120"/>
        <end position="166"/>
    </location>
</feature>
<evidence type="ECO:0000256" key="1">
    <source>
        <dbReference type="ARBA" id="ARBA00039658"/>
    </source>
</evidence>
<evidence type="ECO:0000313" key="4">
    <source>
        <dbReference type="Proteomes" id="UP000324091"/>
    </source>
</evidence>
<proteinExistence type="predicted"/>